<organism evidence="3">
    <name type="scientific">uncultured Acetothermia bacterium</name>
    <dbReference type="NCBI Taxonomy" id="236499"/>
    <lineage>
        <taxon>Bacteria</taxon>
        <taxon>Candidatus Bipolaricaulota</taxon>
        <taxon>environmental samples</taxon>
    </lineage>
</organism>
<evidence type="ECO:0000256" key="1">
    <source>
        <dbReference type="ARBA" id="ARBA00022737"/>
    </source>
</evidence>
<dbReference type="InterPro" id="IPR051550">
    <property type="entry name" value="SCF-Subunits/Alg-Epimerases"/>
</dbReference>
<dbReference type="Gene3D" id="2.160.20.10">
    <property type="entry name" value="Single-stranded right-handed beta-helix, Pectin lyase-like"/>
    <property type="match status" value="1"/>
</dbReference>
<dbReference type="EMBL" id="AP011636">
    <property type="protein sequence ID" value="BAL52657.1"/>
    <property type="molecule type" value="Genomic_DNA"/>
</dbReference>
<feature type="domain" description="Periplasmic copper-binding protein NosD beta helix" evidence="2">
    <location>
        <begin position="128"/>
        <end position="276"/>
    </location>
</feature>
<dbReference type="PANTHER" id="PTHR22990:SF15">
    <property type="entry name" value="F-BOX ONLY PROTEIN 10"/>
    <property type="match status" value="1"/>
</dbReference>
<proteinExistence type="predicted"/>
<gene>
    <name evidence="3" type="ORF">HGMM_F02E06C21</name>
</gene>
<dbReference type="AlphaFoldDB" id="H5S921"/>
<dbReference type="InterPro" id="IPR012334">
    <property type="entry name" value="Pectin_lyas_fold"/>
</dbReference>
<sequence length="328" mass="35793">MIIVKGLMMTVTLLGLAFLLIDSGLAITAQLMQAPFVVQVPRDFAKIQAAINAVAEGGMVFIAPGVYRETLYIDKSVRLIGARRDQVQLVGEHQDQEAIIKVVSYDRPIQIFFGWFTVGDPQSVQVSSRTGIYFNGLVQATLSNLAIYTEARGIYAMSNKAHLIVSEVNMMNNEIGLLLGEGHVVVQDSIIQENQIGILTLYAQGNLTLTHNILLKNRSAAVMARQGVDPLYTSIVDNQFLGNGNGIYWGADTQGSMIIISRNLFVENMNYGVAILTQGCALDDPFVKLLAIQSLPAVLIAGESNQFRSNGKGDLCPADYPWPPGFRK</sequence>
<name>H5S921_9BACT</name>
<dbReference type="SUPFAM" id="SSF51126">
    <property type="entry name" value="Pectin lyase-like"/>
    <property type="match status" value="1"/>
</dbReference>
<evidence type="ECO:0000313" key="3">
    <source>
        <dbReference type="EMBL" id="BAL52657.1"/>
    </source>
</evidence>
<dbReference type="InterPro" id="IPR011050">
    <property type="entry name" value="Pectin_lyase_fold/virulence"/>
</dbReference>
<evidence type="ECO:0000259" key="2">
    <source>
        <dbReference type="Pfam" id="PF05048"/>
    </source>
</evidence>
<protein>
    <submittedName>
        <fullName evidence="3">Cell surface glycoprotein</fullName>
    </submittedName>
</protein>
<dbReference type="InterPro" id="IPR007742">
    <property type="entry name" value="NosD_dom"/>
</dbReference>
<reference evidence="3" key="2">
    <citation type="journal article" date="2012" name="PLoS ONE">
        <title>A Deeply Branching Thermophilic Bacterium with an Ancient Acetyl-CoA Pathway Dominates a Subsurface Ecosystem.</title>
        <authorList>
            <person name="Takami H."/>
            <person name="Noguchi H."/>
            <person name="Takaki Y."/>
            <person name="Uchiyama I."/>
            <person name="Toyoda A."/>
            <person name="Nishi S."/>
            <person name="Chee G.-J."/>
            <person name="Arai W."/>
            <person name="Nunoura T."/>
            <person name="Itoh T."/>
            <person name="Hattori M."/>
            <person name="Takai K."/>
        </authorList>
    </citation>
    <scope>NUCLEOTIDE SEQUENCE</scope>
</reference>
<dbReference type="PANTHER" id="PTHR22990">
    <property type="entry name" value="F-BOX ONLY PROTEIN"/>
    <property type="match status" value="1"/>
</dbReference>
<keyword evidence="1" id="KW-0677">Repeat</keyword>
<dbReference type="Pfam" id="PF05048">
    <property type="entry name" value="NosD"/>
    <property type="match status" value="1"/>
</dbReference>
<accession>H5S921</accession>
<reference evidence="3" key="1">
    <citation type="journal article" date="2005" name="Environ. Microbiol.">
        <title>Genetic and functional properties of uncultivated thermophilic crenarchaeotes from a subsurface gold mine as revealed by analysis of genome fragments.</title>
        <authorList>
            <person name="Nunoura T."/>
            <person name="Hirayama H."/>
            <person name="Takami H."/>
            <person name="Oida H."/>
            <person name="Nishi S."/>
            <person name="Shimamura S."/>
            <person name="Suzuki Y."/>
            <person name="Inagaki F."/>
            <person name="Takai K."/>
            <person name="Nealson K.H."/>
            <person name="Horikoshi K."/>
        </authorList>
    </citation>
    <scope>NUCLEOTIDE SEQUENCE</scope>
</reference>